<proteinExistence type="predicted"/>
<reference evidence="1 2" key="1">
    <citation type="journal article" date="2014" name="Nature">
        <title>An environmental bacterial taxon with a large and distinct metabolic repertoire.</title>
        <authorList>
            <person name="Wilson M.C."/>
            <person name="Mori T."/>
            <person name="Ruckert C."/>
            <person name="Uria A.R."/>
            <person name="Helf M.J."/>
            <person name="Takada K."/>
            <person name="Gernert C."/>
            <person name="Steffens U.A."/>
            <person name="Heycke N."/>
            <person name="Schmitt S."/>
            <person name="Rinke C."/>
            <person name="Helfrich E.J."/>
            <person name="Brachmann A.O."/>
            <person name="Gurgui C."/>
            <person name="Wakimoto T."/>
            <person name="Kracht M."/>
            <person name="Crusemann M."/>
            <person name="Hentschel U."/>
            <person name="Abe I."/>
            <person name="Matsunaga S."/>
            <person name="Kalinowski J."/>
            <person name="Takeyama H."/>
            <person name="Piel J."/>
        </authorList>
    </citation>
    <scope>NUCLEOTIDE SEQUENCE [LARGE SCALE GENOMIC DNA]</scope>
    <source>
        <strain evidence="2">TSY1</strain>
    </source>
</reference>
<gene>
    <name evidence="1" type="ORF">ETSY1_24380</name>
</gene>
<dbReference type="EMBL" id="AZHW01000721">
    <property type="protein sequence ID" value="ETW96988.1"/>
    <property type="molecule type" value="Genomic_DNA"/>
</dbReference>
<dbReference type="AlphaFoldDB" id="W4LFW3"/>
<dbReference type="Proteomes" id="UP000019141">
    <property type="component" value="Unassembled WGS sequence"/>
</dbReference>
<name>W4LFW3_ENTF1</name>
<keyword evidence="2" id="KW-1185">Reference proteome</keyword>
<organism evidence="1 2">
    <name type="scientific">Entotheonella factor</name>
    <dbReference type="NCBI Taxonomy" id="1429438"/>
    <lineage>
        <taxon>Bacteria</taxon>
        <taxon>Pseudomonadati</taxon>
        <taxon>Nitrospinota/Tectimicrobiota group</taxon>
        <taxon>Candidatus Tectimicrobiota</taxon>
        <taxon>Candidatus Entotheonellia</taxon>
        <taxon>Candidatus Entotheonellales</taxon>
        <taxon>Candidatus Entotheonellaceae</taxon>
        <taxon>Candidatus Entotheonella</taxon>
    </lineage>
</organism>
<evidence type="ECO:0000313" key="2">
    <source>
        <dbReference type="Proteomes" id="UP000019141"/>
    </source>
</evidence>
<accession>W4LFW3</accession>
<comment type="caution">
    <text evidence="1">The sequence shown here is derived from an EMBL/GenBank/DDBJ whole genome shotgun (WGS) entry which is preliminary data.</text>
</comment>
<dbReference type="HOGENOM" id="CLU_2631573_0_0_7"/>
<protein>
    <submittedName>
        <fullName evidence="1">Uncharacterized protein</fullName>
    </submittedName>
</protein>
<evidence type="ECO:0000313" key="1">
    <source>
        <dbReference type="EMBL" id="ETW96988.1"/>
    </source>
</evidence>
<sequence length="77" mass="8671">MKSEIYTMANERVVIPGIVKNGMVVPQNDTPLPDGARVDILVGPSDVTPELKSELDQWDKASEEAWSMIEQWEAEER</sequence>